<organism evidence="1 2">
    <name type="scientific">Vaccinium darrowii</name>
    <dbReference type="NCBI Taxonomy" id="229202"/>
    <lineage>
        <taxon>Eukaryota</taxon>
        <taxon>Viridiplantae</taxon>
        <taxon>Streptophyta</taxon>
        <taxon>Embryophyta</taxon>
        <taxon>Tracheophyta</taxon>
        <taxon>Spermatophyta</taxon>
        <taxon>Magnoliopsida</taxon>
        <taxon>eudicotyledons</taxon>
        <taxon>Gunneridae</taxon>
        <taxon>Pentapetalae</taxon>
        <taxon>asterids</taxon>
        <taxon>Ericales</taxon>
        <taxon>Ericaceae</taxon>
        <taxon>Vaccinioideae</taxon>
        <taxon>Vaccinieae</taxon>
        <taxon>Vaccinium</taxon>
    </lineage>
</organism>
<protein>
    <submittedName>
        <fullName evidence="1">Uncharacterized protein</fullName>
    </submittedName>
</protein>
<comment type="caution">
    <text evidence="1">The sequence shown here is derived from an EMBL/GenBank/DDBJ whole genome shotgun (WGS) entry which is preliminary data.</text>
</comment>
<dbReference type="EMBL" id="CM037158">
    <property type="protein sequence ID" value="KAH7852758.1"/>
    <property type="molecule type" value="Genomic_DNA"/>
</dbReference>
<keyword evidence="2" id="KW-1185">Reference proteome</keyword>
<evidence type="ECO:0000313" key="1">
    <source>
        <dbReference type="EMBL" id="KAH7852758.1"/>
    </source>
</evidence>
<proteinExistence type="predicted"/>
<evidence type="ECO:0000313" key="2">
    <source>
        <dbReference type="Proteomes" id="UP000828048"/>
    </source>
</evidence>
<accession>A0ACB7YH74</accession>
<reference evidence="1 2" key="1">
    <citation type="journal article" date="2021" name="Hortic Res">
        <title>High-quality reference genome and annotation aids understanding of berry development for evergreen blueberry (Vaccinium darrowii).</title>
        <authorList>
            <person name="Yu J."/>
            <person name="Hulse-Kemp A.M."/>
            <person name="Babiker E."/>
            <person name="Staton M."/>
        </authorList>
    </citation>
    <scope>NUCLEOTIDE SEQUENCE [LARGE SCALE GENOMIC DNA]</scope>
    <source>
        <strain evidence="2">cv. NJ 8807/NJ 8810</strain>
        <tissue evidence="1">Young leaf</tissue>
    </source>
</reference>
<name>A0ACB7YH74_9ERIC</name>
<sequence>MERRVGGERGRGGRGGRIGHGGRSGGRCLRWEAQVVEAIGDLFLEEVEVFELLLVVAVHGHDLVAADADSVRFRNEPWMSVAGLIDPWFFRERKCFCRARGWGGGSSNG</sequence>
<dbReference type="Proteomes" id="UP000828048">
    <property type="component" value="Chromosome 8"/>
</dbReference>
<gene>
    <name evidence="1" type="ORF">Vadar_028898</name>
</gene>